<dbReference type="Gene3D" id="3.90.220.20">
    <property type="entry name" value="DNA methylase specificity domains"/>
    <property type="match status" value="2"/>
</dbReference>
<name>A0A3D8JZV1_9BURK</name>
<evidence type="ECO:0000256" key="2">
    <source>
        <dbReference type="ARBA" id="ARBA00022747"/>
    </source>
</evidence>
<keyword evidence="5" id="KW-0378">Hydrolase</keyword>
<evidence type="ECO:0000313" key="6">
    <source>
        <dbReference type="Proteomes" id="UP000256838"/>
    </source>
</evidence>
<dbReference type="PANTHER" id="PTHR30408:SF12">
    <property type="entry name" value="TYPE I RESTRICTION ENZYME MJAVIII SPECIFICITY SUBUNIT"/>
    <property type="match status" value="1"/>
</dbReference>
<dbReference type="InterPro" id="IPR000055">
    <property type="entry name" value="Restrct_endonuc_typeI_TRD"/>
</dbReference>
<reference evidence="5 6" key="1">
    <citation type="submission" date="2018-08" db="EMBL/GenBank/DDBJ databases">
        <title>Paraburkholderia sp. DHOM06 isolated from forest soil.</title>
        <authorList>
            <person name="Gao Z.-H."/>
            <person name="Qiu L.-H."/>
        </authorList>
    </citation>
    <scope>NUCLEOTIDE SEQUENCE [LARGE SCALE GENOMIC DNA]</scope>
    <source>
        <strain evidence="5 6">DHOM06</strain>
    </source>
</reference>
<evidence type="ECO:0000256" key="1">
    <source>
        <dbReference type="ARBA" id="ARBA00010923"/>
    </source>
</evidence>
<dbReference type="PANTHER" id="PTHR30408">
    <property type="entry name" value="TYPE-1 RESTRICTION ENZYME ECOKI SPECIFICITY PROTEIN"/>
    <property type="match status" value="1"/>
</dbReference>
<dbReference type="RefSeq" id="WP_115533925.1">
    <property type="nucleotide sequence ID" value="NZ_QRGA01000007.1"/>
</dbReference>
<dbReference type="Pfam" id="PF01420">
    <property type="entry name" value="Methylase_S"/>
    <property type="match status" value="1"/>
</dbReference>
<evidence type="ECO:0000256" key="3">
    <source>
        <dbReference type="ARBA" id="ARBA00023125"/>
    </source>
</evidence>
<keyword evidence="5" id="KW-0540">Nuclease</keyword>
<dbReference type="InterPro" id="IPR052021">
    <property type="entry name" value="Type-I_RS_S_subunit"/>
</dbReference>
<comment type="similarity">
    <text evidence="1">Belongs to the type-I restriction system S methylase family.</text>
</comment>
<dbReference type="GO" id="GO:0003677">
    <property type="term" value="F:DNA binding"/>
    <property type="evidence" value="ECO:0007669"/>
    <property type="project" value="UniProtKB-KW"/>
</dbReference>
<dbReference type="EMBL" id="QRGA01000007">
    <property type="protein sequence ID" value="RDU98164.1"/>
    <property type="molecule type" value="Genomic_DNA"/>
</dbReference>
<sequence length="442" mass="48211">MSNKNKAATKREGAKPALVPKLRFPEFQNAGDWTTEVLRAVATIRTEKVGNNVCVPMSITSGVGLVSQEDKFGRVIAGDSYKNYLLLKPNEFAYNKSATKEYPEGFLTLYSGTELAAVPNSIFTCFRINGDSPDVRFLNCQFSDNLHGRWLRKFIQVGARAHGSLSINDNDLMALPVPVPTGTTSVAEQQKIAECLSSVDELIAAQAAKVDAFKTHKKGLMQQLFPSEGKTFPSLRLPEFQGEEGWKILPLAALADKIMVGIASAATHAYRETGVPMLRNQNIKEGGIDDSSLLFIDPIYEAAHKNKRLKTGDVITVRTGYPGLSAVVTKSYENAQCFTSLITRPKADILDSNYLCLYINSPIGKKFMLGAEAGGAQKNVNAGTLETLKVHFPQLEEQRKIASSLNNLDALISAETQKLEALAIHKKGLTQQLFPSAEGIDA</sequence>
<proteinExistence type="inferred from homology"/>
<comment type="caution">
    <text evidence="5">The sequence shown here is derived from an EMBL/GenBank/DDBJ whole genome shotgun (WGS) entry which is preliminary data.</text>
</comment>
<keyword evidence="5" id="KW-0255">Endonuclease</keyword>
<dbReference type="Proteomes" id="UP000256838">
    <property type="component" value="Unassembled WGS sequence"/>
</dbReference>
<keyword evidence="3" id="KW-0238">DNA-binding</keyword>
<evidence type="ECO:0000313" key="5">
    <source>
        <dbReference type="EMBL" id="RDU98164.1"/>
    </source>
</evidence>
<dbReference type="InterPro" id="IPR044946">
    <property type="entry name" value="Restrct_endonuc_typeI_TRD_sf"/>
</dbReference>
<gene>
    <name evidence="5" type="ORF">DWV00_12560</name>
</gene>
<keyword evidence="6" id="KW-1185">Reference proteome</keyword>
<dbReference type="CDD" id="cd17246">
    <property type="entry name" value="RMtype1_S_SonII-TRD2-CR2_like"/>
    <property type="match status" value="1"/>
</dbReference>
<dbReference type="AlphaFoldDB" id="A0A3D8JZV1"/>
<dbReference type="OrthoDB" id="5298944at2"/>
<accession>A0A3D8JZV1</accession>
<dbReference type="GO" id="GO:0004519">
    <property type="term" value="F:endonuclease activity"/>
    <property type="evidence" value="ECO:0007669"/>
    <property type="project" value="UniProtKB-KW"/>
</dbReference>
<dbReference type="GO" id="GO:0009307">
    <property type="term" value="P:DNA restriction-modification system"/>
    <property type="evidence" value="ECO:0007669"/>
    <property type="project" value="UniProtKB-KW"/>
</dbReference>
<protein>
    <submittedName>
        <fullName evidence="5">Restriction endonuclease subunit S</fullName>
    </submittedName>
</protein>
<evidence type="ECO:0000259" key="4">
    <source>
        <dbReference type="Pfam" id="PF01420"/>
    </source>
</evidence>
<dbReference type="SUPFAM" id="SSF116734">
    <property type="entry name" value="DNA methylase specificity domain"/>
    <property type="match status" value="2"/>
</dbReference>
<keyword evidence="2" id="KW-0680">Restriction system</keyword>
<feature type="domain" description="Type I restriction modification DNA specificity" evidence="4">
    <location>
        <begin position="272"/>
        <end position="422"/>
    </location>
</feature>
<organism evidence="5 6">
    <name type="scientific">Trinickia dinghuensis</name>
    <dbReference type="NCBI Taxonomy" id="2291023"/>
    <lineage>
        <taxon>Bacteria</taxon>
        <taxon>Pseudomonadati</taxon>
        <taxon>Pseudomonadota</taxon>
        <taxon>Betaproteobacteria</taxon>
        <taxon>Burkholderiales</taxon>
        <taxon>Burkholderiaceae</taxon>
        <taxon>Trinickia</taxon>
    </lineage>
</organism>